<evidence type="ECO:0000313" key="1">
    <source>
        <dbReference type="EMBL" id="QHS96854.1"/>
    </source>
</evidence>
<organism evidence="1">
    <name type="scientific">viral metagenome</name>
    <dbReference type="NCBI Taxonomy" id="1070528"/>
    <lineage>
        <taxon>unclassified sequences</taxon>
        <taxon>metagenomes</taxon>
        <taxon>organismal metagenomes</taxon>
    </lineage>
</organism>
<protein>
    <submittedName>
        <fullName evidence="1">Uncharacterized protein</fullName>
    </submittedName>
</protein>
<proteinExistence type="predicted"/>
<reference evidence="1" key="1">
    <citation type="journal article" date="2020" name="Nature">
        <title>Giant virus diversity and host interactions through global metagenomics.</title>
        <authorList>
            <person name="Schulz F."/>
            <person name="Roux S."/>
            <person name="Paez-Espino D."/>
            <person name="Jungbluth S."/>
            <person name="Walsh D.A."/>
            <person name="Denef V.J."/>
            <person name="McMahon K.D."/>
            <person name="Konstantinidis K.T."/>
            <person name="Eloe-Fadrosh E.A."/>
            <person name="Kyrpides N.C."/>
            <person name="Woyke T."/>
        </authorList>
    </citation>
    <scope>NUCLEOTIDE SEQUENCE</scope>
    <source>
        <strain evidence="1">GVMAG-M-3300020166-5</strain>
    </source>
</reference>
<dbReference type="EMBL" id="MN739280">
    <property type="protein sequence ID" value="QHS96854.1"/>
    <property type="molecule type" value="Genomic_DNA"/>
</dbReference>
<name>A0A6C0BZA7_9ZZZZ</name>
<sequence>MTSIAKYNNGDTATVIVDGAEKHGIICGYNQDAATYYVSYANGLVRIVGHDDISDVSAAIQGEWTLPPIKYHRGDIVIINENGVARKRHIYDATPGITHNDWLYRVDYGLGLTKEGCVSQSNIRCLANETHSLMAL</sequence>
<accession>A0A6C0BZA7</accession>
<dbReference type="AlphaFoldDB" id="A0A6C0BZA7"/>